<dbReference type="RefSeq" id="WP_093071930.1">
    <property type="nucleotide sequence ID" value="NZ_FOGV01000003.1"/>
</dbReference>
<dbReference type="InterPro" id="IPR057238">
    <property type="entry name" value="DUF7916"/>
</dbReference>
<dbReference type="Gene3D" id="3.20.20.70">
    <property type="entry name" value="Aldolase class I"/>
    <property type="match status" value="1"/>
</dbReference>
<sequence>MKRILDCAASDFAKMKPRELKESIRAAEGRTVLAETIAGAPPLVNHTTNSEIAKAYGADMNILNMYDVFHPSIAGIDELLEAHGETNPIRLLKKLTGIPVGINLEPVDVDARPLEELEHLPVGRTAADETVDKAVADGIDMICLTGNPKTGVTNDEIARAIERIRARHGDNVFIIAGKMHSAGAAGEAGAGIITPDDTARFAEAGADVLLLPAPGTVPGITVDTVRPLIDAAHRAGLLTMAAIGTSQEGAAADTVRDIALMNKMAGFDIHHIGDAGHTGIAVPENIEALSVAVRGRRHTLARMAASALR</sequence>
<evidence type="ECO:0000313" key="3">
    <source>
        <dbReference type="Proteomes" id="UP000199318"/>
    </source>
</evidence>
<feature type="domain" description="DUF7916" evidence="1">
    <location>
        <begin position="5"/>
        <end position="309"/>
    </location>
</feature>
<evidence type="ECO:0000259" key="1">
    <source>
        <dbReference type="Pfam" id="PF25509"/>
    </source>
</evidence>
<evidence type="ECO:0000313" key="2">
    <source>
        <dbReference type="EMBL" id="SER61110.1"/>
    </source>
</evidence>
<dbReference type="EMBL" id="FOGV01000003">
    <property type="protein sequence ID" value="SER61110.1"/>
    <property type="molecule type" value="Genomic_DNA"/>
</dbReference>
<dbReference type="STRING" id="1464123.SAMN05444126_10362"/>
<dbReference type="Pfam" id="PF25509">
    <property type="entry name" value="DUF7916"/>
    <property type="match status" value="1"/>
</dbReference>
<dbReference type="SUPFAM" id="SSF51366">
    <property type="entry name" value="Ribulose-phoshate binding barrel"/>
    <property type="match status" value="1"/>
</dbReference>
<keyword evidence="3" id="KW-1185">Reference proteome</keyword>
<dbReference type="OrthoDB" id="5581965at2"/>
<dbReference type="InterPro" id="IPR011060">
    <property type="entry name" value="RibuloseP-bd_barrel"/>
</dbReference>
<dbReference type="InterPro" id="IPR013785">
    <property type="entry name" value="Aldolase_TIM"/>
</dbReference>
<dbReference type="Proteomes" id="UP000199318">
    <property type="component" value="Unassembled WGS sequence"/>
</dbReference>
<accession>A0A1H9QL15</accession>
<gene>
    <name evidence="2" type="ORF">SAMN05444126_10362</name>
</gene>
<name>A0A1H9QL15_9BACI</name>
<comment type="caution">
    <text evidence="2">The sequence shown here is derived from an EMBL/GenBank/DDBJ whole genome shotgun (WGS) entry which is preliminary data.</text>
</comment>
<dbReference type="AlphaFoldDB" id="A0A1H9QL15"/>
<protein>
    <recommendedName>
        <fullName evidence="1">DUF7916 domain-containing protein</fullName>
    </recommendedName>
</protein>
<organism evidence="2 3">
    <name type="scientific">Salisediminibacterium halotolerans</name>
    <dbReference type="NCBI Taxonomy" id="517425"/>
    <lineage>
        <taxon>Bacteria</taxon>
        <taxon>Bacillati</taxon>
        <taxon>Bacillota</taxon>
        <taxon>Bacilli</taxon>
        <taxon>Bacillales</taxon>
        <taxon>Bacillaceae</taxon>
        <taxon>Salisediminibacterium</taxon>
    </lineage>
</organism>
<proteinExistence type="predicted"/>
<reference evidence="3" key="1">
    <citation type="submission" date="2016-10" db="EMBL/GenBank/DDBJ databases">
        <authorList>
            <person name="de Groot N.N."/>
        </authorList>
    </citation>
    <scope>NUCLEOTIDE SEQUENCE [LARGE SCALE GENOMIC DNA]</scope>
    <source>
        <strain evidence="3">10nlg</strain>
    </source>
</reference>